<gene>
    <name evidence="2" type="ORF">ACFQJ4_11035</name>
</gene>
<dbReference type="GO" id="GO:0000502">
    <property type="term" value="C:proteasome complex"/>
    <property type="evidence" value="ECO:0007669"/>
    <property type="project" value="UniProtKB-KW"/>
</dbReference>
<keyword evidence="2" id="KW-0647">Proteasome</keyword>
<dbReference type="InterPro" id="IPR038389">
    <property type="entry name" value="PSMG2_sf"/>
</dbReference>
<dbReference type="AlphaFoldDB" id="A0ABD5ZQY0"/>
<dbReference type="SUPFAM" id="SSF159659">
    <property type="entry name" value="Cgl1923-like"/>
    <property type="match status" value="1"/>
</dbReference>
<reference evidence="2 3" key="1">
    <citation type="journal article" date="2019" name="Int. J. Syst. Evol. Microbiol.">
        <title>The Global Catalogue of Microorganisms (GCM) 10K type strain sequencing project: providing services to taxonomists for standard genome sequencing and annotation.</title>
        <authorList>
            <consortium name="The Broad Institute Genomics Platform"/>
            <consortium name="The Broad Institute Genome Sequencing Center for Infectious Disease"/>
            <person name="Wu L."/>
            <person name="Ma J."/>
        </authorList>
    </citation>
    <scope>NUCLEOTIDE SEQUENCE [LARGE SCALE GENOMIC DNA]</scope>
    <source>
        <strain evidence="2 3">DT85</strain>
    </source>
</reference>
<proteinExistence type="predicted"/>
<dbReference type="Proteomes" id="UP001596398">
    <property type="component" value="Unassembled WGS sequence"/>
</dbReference>
<dbReference type="InterPro" id="IPR019151">
    <property type="entry name" value="Proteasome_assmbl_chaperone_2"/>
</dbReference>
<dbReference type="EMBL" id="JBHTAP010000001">
    <property type="protein sequence ID" value="MFC7235851.1"/>
    <property type="molecule type" value="Genomic_DNA"/>
</dbReference>
<accession>A0ABD5ZQY0</accession>
<dbReference type="Gene3D" id="3.40.50.10900">
    <property type="entry name" value="PAC-like subunit"/>
    <property type="match status" value="1"/>
</dbReference>
<dbReference type="Pfam" id="PF09754">
    <property type="entry name" value="PAC2"/>
    <property type="match status" value="1"/>
</dbReference>
<sequence length="244" mass="25971">MAEVNIHTEFDVTDPTLVEGMPGAGLVGKIAADHLVEAFDMTWVGSCFCDGLPQVAVYRAESGDTMPPVRIYADESRDLLVLQSDVPISPSSAEGFTDCVTAWLESEGVFPVYLSGLPEEKDGPPAVYGIGTGAGRDRLDGADIDPPREAGLISGPTGALVHAASERGLDGVALIAETEAQFPDPESARAILKHGIEPLTGIEVPTDALVERAEEIRKARERLARQVRESDDQSTEATTIRGFQ</sequence>
<evidence type="ECO:0000313" key="2">
    <source>
        <dbReference type="EMBL" id="MFC7235851.1"/>
    </source>
</evidence>
<dbReference type="PANTHER" id="PTHR35610">
    <property type="entry name" value="3-ISOPROPYLMALATE DEHYDRATASE-RELATED"/>
    <property type="match status" value="1"/>
</dbReference>
<dbReference type="PANTHER" id="PTHR35610:SF8">
    <property type="entry name" value="3-ISOPROPYLMALATE DEHYDRATASE"/>
    <property type="match status" value="1"/>
</dbReference>
<evidence type="ECO:0000256" key="1">
    <source>
        <dbReference type="SAM" id="MobiDB-lite"/>
    </source>
</evidence>
<evidence type="ECO:0000313" key="3">
    <source>
        <dbReference type="Proteomes" id="UP001596398"/>
    </source>
</evidence>
<protein>
    <submittedName>
        <fullName evidence="2">Proteasome assembly chaperone family protein</fullName>
    </submittedName>
</protein>
<name>A0ABD5ZQY0_9EURY</name>
<keyword evidence="3" id="KW-1185">Reference proteome</keyword>
<comment type="caution">
    <text evidence="2">The sequence shown here is derived from an EMBL/GenBank/DDBJ whole genome shotgun (WGS) entry which is preliminary data.</text>
</comment>
<dbReference type="RefSeq" id="WP_276233992.1">
    <property type="nucleotide sequence ID" value="NZ_CP119802.1"/>
</dbReference>
<feature type="region of interest" description="Disordered" evidence="1">
    <location>
        <begin position="222"/>
        <end position="244"/>
    </location>
</feature>
<organism evidence="2 3">
    <name type="scientific">Halosegnis marinus</name>
    <dbReference type="NCBI Taxonomy" id="3034023"/>
    <lineage>
        <taxon>Archaea</taxon>
        <taxon>Methanobacteriati</taxon>
        <taxon>Methanobacteriota</taxon>
        <taxon>Stenosarchaea group</taxon>
        <taxon>Halobacteria</taxon>
        <taxon>Halobacteriales</taxon>
        <taxon>Natronomonadaceae</taxon>
        <taxon>Halosegnis</taxon>
    </lineage>
</organism>
<feature type="compositionally biased region" description="Basic and acidic residues" evidence="1">
    <location>
        <begin position="222"/>
        <end position="231"/>
    </location>
</feature>
<dbReference type="GeneID" id="79267549"/>